<dbReference type="InterPro" id="IPR036629">
    <property type="entry name" value="YjbJ_sf"/>
</dbReference>
<accession>A0A4U9UGT1</accession>
<dbReference type="EMBL" id="CABEEZ010000071">
    <property type="protein sequence ID" value="VTR32396.1"/>
    <property type="molecule type" value="Genomic_DNA"/>
</dbReference>
<protein>
    <submittedName>
        <fullName evidence="1">CsbD-like</fullName>
    </submittedName>
</protein>
<proteinExistence type="predicted"/>
<dbReference type="SUPFAM" id="SSF69047">
    <property type="entry name" value="Hypothetical protein YjbJ"/>
    <property type="match status" value="1"/>
</dbReference>
<reference evidence="1" key="1">
    <citation type="submission" date="2019-05" db="EMBL/GenBank/DDBJ databases">
        <authorList>
            <consortium name="Pathogen Informatics"/>
        </authorList>
    </citation>
    <scope>NUCLEOTIDE SEQUENCE [LARGE SCALE GENOMIC DNA]</scope>
    <source>
        <strain evidence="1">NCTC12965</strain>
    </source>
</reference>
<organism evidence="1">
    <name type="scientific">Serratia fonticola</name>
    <dbReference type="NCBI Taxonomy" id="47917"/>
    <lineage>
        <taxon>Bacteria</taxon>
        <taxon>Pseudomonadati</taxon>
        <taxon>Pseudomonadota</taxon>
        <taxon>Gammaproteobacteria</taxon>
        <taxon>Enterobacterales</taxon>
        <taxon>Yersiniaceae</taxon>
        <taxon>Serratia</taxon>
    </lineage>
</organism>
<gene>
    <name evidence="1" type="ORF">NCTC12965_03351</name>
</gene>
<dbReference type="AlphaFoldDB" id="A0A4U9UGT1"/>
<evidence type="ECO:0000313" key="1">
    <source>
        <dbReference type="EMBL" id="VTR32396.1"/>
    </source>
</evidence>
<name>A0A4U9UGT1_SERFO</name>
<dbReference type="Gene3D" id="1.10.1470.10">
    <property type="entry name" value="YjbJ"/>
    <property type="match status" value="1"/>
</dbReference>
<sequence length="77" mass="8685">MNSDIIVGRWKQLKGQVWQAWAEFSGNDGLWLAGSNDCLSGVLQEDYGREARRGILGKTATLRIRGWDTEYPSRSVI</sequence>